<dbReference type="Proteomes" id="UP000277212">
    <property type="component" value="Unassembled WGS sequence"/>
</dbReference>
<accession>A0A3M2S8N9</accession>
<proteinExistence type="predicted"/>
<dbReference type="OrthoDB" id="2155246at2759"/>
<dbReference type="AlphaFoldDB" id="A0A3M2S8N9"/>
<dbReference type="InterPro" id="IPR043472">
    <property type="entry name" value="Macro_dom-like"/>
</dbReference>
<organism evidence="1 2">
    <name type="scientific">Fusarium kuroshium</name>
    <dbReference type="NCBI Taxonomy" id="2010991"/>
    <lineage>
        <taxon>Eukaryota</taxon>
        <taxon>Fungi</taxon>
        <taxon>Dikarya</taxon>
        <taxon>Ascomycota</taxon>
        <taxon>Pezizomycotina</taxon>
        <taxon>Sordariomycetes</taxon>
        <taxon>Hypocreomycetidae</taxon>
        <taxon>Hypocreales</taxon>
        <taxon>Nectriaceae</taxon>
        <taxon>Fusarium</taxon>
        <taxon>Fusarium solani species complex</taxon>
    </lineage>
</organism>
<dbReference type="GO" id="GO:0140291">
    <property type="term" value="P:peptidyl-glutamate ADP-deribosylation"/>
    <property type="evidence" value="ECO:0007669"/>
    <property type="project" value="TreeGrafter"/>
</dbReference>
<evidence type="ECO:0000313" key="2">
    <source>
        <dbReference type="Proteomes" id="UP000277212"/>
    </source>
</evidence>
<dbReference type="Gene3D" id="3.40.220.10">
    <property type="entry name" value="Leucine Aminopeptidase, subunit E, domain 1"/>
    <property type="match status" value="1"/>
</dbReference>
<protein>
    <submittedName>
        <fullName evidence="1">Uncharacterized protein</fullName>
    </submittedName>
</protein>
<dbReference type="PANTHER" id="PTHR12521:SF0">
    <property type="entry name" value="ADP-RIBOSE GLYCOHYDROLASE OARD1"/>
    <property type="match status" value="1"/>
</dbReference>
<name>A0A3M2S8N9_9HYPO</name>
<dbReference type="PANTHER" id="PTHR12521">
    <property type="entry name" value="PROTEIN C6ORF130"/>
    <property type="match status" value="1"/>
</dbReference>
<reference evidence="1 2" key="1">
    <citation type="submission" date="2017-06" db="EMBL/GenBank/DDBJ databases">
        <title>Comparative genomic analysis of Ambrosia Fusariam Clade fungi.</title>
        <authorList>
            <person name="Stajich J.E."/>
            <person name="Carrillo J."/>
            <person name="Kijimoto T."/>
            <person name="Eskalen A."/>
            <person name="O'Donnell K."/>
            <person name="Kasson M."/>
        </authorList>
    </citation>
    <scope>NUCLEOTIDE SEQUENCE [LARGE SCALE GENOMIC DNA]</scope>
    <source>
        <strain evidence="1">UCR3666</strain>
    </source>
</reference>
<sequence>MTTPTFALEHTPLNSIRSIPSDTYLLHATNCLGQWGAGIAAELAAVFPAACRVYKRFCNSAKTNPSERWPPRSLAGRCLIIPPQPSDVAAGAPSVHIICLFTSYGYGRPSAATGKPGKDNVARILSQTESALKDLRAQLLVETGVIIYSPKFNSGAFCVPWESTAEVIEKEFVDWDGSWLIMAPP</sequence>
<gene>
    <name evidence="1" type="ORF">CDV36_006423</name>
</gene>
<dbReference type="SUPFAM" id="SSF52949">
    <property type="entry name" value="Macro domain-like"/>
    <property type="match status" value="1"/>
</dbReference>
<dbReference type="EMBL" id="NKUJ01000097">
    <property type="protein sequence ID" value="RMJ13936.1"/>
    <property type="molecule type" value="Genomic_DNA"/>
</dbReference>
<evidence type="ECO:0000313" key="1">
    <source>
        <dbReference type="EMBL" id="RMJ13936.1"/>
    </source>
</evidence>
<keyword evidence="2" id="KW-1185">Reference proteome</keyword>
<dbReference type="InterPro" id="IPR050892">
    <property type="entry name" value="ADP-ribose_metab_enzymes"/>
</dbReference>
<comment type="caution">
    <text evidence="1">The sequence shown here is derived from an EMBL/GenBank/DDBJ whole genome shotgun (WGS) entry which is preliminary data.</text>
</comment>
<dbReference type="STRING" id="2010991.A0A3M2S8N9"/>